<dbReference type="Proteomes" id="UP001281147">
    <property type="component" value="Unassembled WGS sequence"/>
</dbReference>
<dbReference type="EMBL" id="JAUTXU010000036">
    <property type="protein sequence ID" value="KAK3717598.1"/>
    <property type="molecule type" value="Genomic_DNA"/>
</dbReference>
<reference evidence="1" key="1">
    <citation type="submission" date="2023-07" db="EMBL/GenBank/DDBJ databases">
        <title>Black Yeasts Isolated from many extreme environments.</title>
        <authorList>
            <person name="Coleine C."/>
            <person name="Stajich J.E."/>
            <person name="Selbmann L."/>
        </authorList>
    </citation>
    <scope>NUCLEOTIDE SEQUENCE</scope>
    <source>
        <strain evidence="1">CCFEE 5714</strain>
    </source>
</reference>
<proteinExistence type="predicted"/>
<evidence type="ECO:0000313" key="1">
    <source>
        <dbReference type="EMBL" id="KAK3717598.1"/>
    </source>
</evidence>
<protein>
    <submittedName>
        <fullName evidence="1">WD repeat protein Lub1</fullName>
    </submittedName>
</protein>
<keyword evidence="2" id="KW-1185">Reference proteome</keyword>
<sequence>MASDFKLSATLRGHEEDVRALAFPNRQTLFSASRDNTVRQWNLTSPKPPLYDDIIALQGSHWFNGVAYTPPSKQQPNGLVAAGGRETFVFVKQPGRPPEEDPHRMLIGHAGNITCLAFSEDGSKIVSGGWDSQVFVWDIEEGNVTAELPGHEGPIWGVMVYDAKFILTACADKMIRLFDINGKSLKTIKGHTDVVRCFCKLPAGHWSGAAFASAGNDEVIRLWTLDGNPMGELEGHTAYIYSLAILPNGDIVSSSEDRTVKIWSNGQCIQTITHPAISIWAVAACEETGDIVSGASDNIIRIFSRDSERQADPESIAEFEERNRMYAIPAETASQGQPFQKENLPGPDALQTQVGEKEGQQLFIRENDGSVTAHLWSASTSQWNLIGTVVSGEGTSTTKKSFEGKEYDYVFDIDIEDGKPPLKLPYSLTENPWDAARKFLERNELPFEYYEQVANWITDNTSGARIGQGSAAAPTSRPPEARDPWGTDRRYRPGDAGSVSTSGQRKLPQRTYVEIIEGNVQNAVNKINETSKQLLDAGKIGKDSVISDEDTALLQRLGEQMTSSPKDPHPTNEQLAALNKVSTGWPTASRVPGVAILARLAVSPEFVQHTSSGEQTAIDAYAAAGLFEPRQVTANNAVHAIRLLVNLFSSDNGRLIVDGDFQKALDLVRPFASEPESPAQFKALASLYLNFAVLLASSAPSNESKSREARAEALLTDIGLLLESESQHATDGDALFRTLCALGTLLTLGGDFRQKMKMRVSGTLHFVNMKPAGQMPNVKEVVQEIRDELR</sequence>
<gene>
    <name evidence="1" type="primary">lub1_2</name>
    <name evidence="1" type="ORF">LTR37_005664</name>
</gene>
<accession>A0ACC3NIQ4</accession>
<organism evidence="1 2">
    <name type="scientific">Vermiconidia calcicola</name>
    <dbReference type="NCBI Taxonomy" id="1690605"/>
    <lineage>
        <taxon>Eukaryota</taxon>
        <taxon>Fungi</taxon>
        <taxon>Dikarya</taxon>
        <taxon>Ascomycota</taxon>
        <taxon>Pezizomycotina</taxon>
        <taxon>Dothideomycetes</taxon>
        <taxon>Dothideomycetidae</taxon>
        <taxon>Mycosphaerellales</taxon>
        <taxon>Extremaceae</taxon>
        <taxon>Vermiconidia</taxon>
    </lineage>
</organism>
<comment type="caution">
    <text evidence="1">The sequence shown here is derived from an EMBL/GenBank/DDBJ whole genome shotgun (WGS) entry which is preliminary data.</text>
</comment>
<evidence type="ECO:0000313" key="2">
    <source>
        <dbReference type="Proteomes" id="UP001281147"/>
    </source>
</evidence>
<name>A0ACC3NIQ4_9PEZI</name>